<dbReference type="PROSITE" id="PS00329">
    <property type="entry name" value="HSP70_2"/>
    <property type="match status" value="1"/>
</dbReference>
<gene>
    <name evidence="6" type="ORF">SCLCIDRAFT_1168760</name>
</gene>
<dbReference type="Proteomes" id="UP000053989">
    <property type="component" value="Unassembled WGS sequence"/>
</dbReference>
<dbReference type="InterPro" id="IPR043129">
    <property type="entry name" value="ATPase_NBD"/>
</dbReference>
<dbReference type="PRINTS" id="PR00301">
    <property type="entry name" value="HEATSHOCK70"/>
</dbReference>
<evidence type="ECO:0000256" key="5">
    <source>
        <dbReference type="ARBA" id="ARBA00048056"/>
    </source>
</evidence>
<dbReference type="InterPro" id="IPR013126">
    <property type="entry name" value="Hsp_70_fam"/>
</dbReference>
<keyword evidence="2" id="KW-0547">Nucleotide-binding</keyword>
<dbReference type="Gene3D" id="3.30.420.40">
    <property type="match status" value="3"/>
</dbReference>
<proteinExistence type="predicted"/>
<organism evidence="6 7">
    <name type="scientific">Scleroderma citrinum Foug A</name>
    <dbReference type="NCBI Taxonomy" id="1036808"/>
    <lineage>
        <taxon>Eukaryota</taxon>
        <taxon>Fungi</taxon>
        <taxon>Dikarya</taxon>
        <taxon>Basidiomycota</taxon>
        <taxon>Agaricomycotina</taxon>
        <taxon>Agaricomycetes</taxon>
        <taxon>Agaricomycetidae</taxon>
        <taxon>Boletales</taxon>
        <taxon>Sclerodermatineae</taxon>
        <taxon>Sclerodermataceae</taxon>
        <taxon>Scleroderma</taxon>
    </lineage>
</organism>
<keyword evidence="3" id="KW-0067">ATP-binding</keyword>
<dbReference type="OrthoDB" id="2401965at2759"/>
<sequence length="278" mass="30776">MNSKVTSPVIGIDLGTTNSCVSIMKRQQAWVIENTKGAWTTPSIVAFMNHNECLVGLPAKCQAVINPTNTIFTFKHLIGQKFKDTEVQEDIKHWPFKLAKKTDDRLAVKVDVLMVYQSAEELLSMVLMKMQETVKQYLNKKINHKDAGQIASLEVLQVINEPMVTALAHGLNRTYSLVIAMYDLGGGTFDISILEMQNGVFEVKLMNGDTHLSGEEFVISLVNHILGEFKESGINLSEDRVAIQHICKAAEKVKMVLSLTTQTCLSSPPTQVAPSISI</sequence>
<evidence type="ECO:0000313" key="7">
    <source>
        <dbReference type="Proteomes" id="UP000053989"/>
    </source>
</evidence>
<dbReference type="EMBL" id="KN822030">
    <property type="protein sequence ID" value="KIM64085.1"/>
    <property type="molecule type" value="Genomic_DNA"/>
</dbReference>
<dbReference type="Gene3D" id="3.30.30.30">
    <property type="match status" value="1"/>
</dbReference>
<evidence type="ECO:0000256" key="1">
    <source>
        <dbReference type="ARBA" id="ARBA00012554"/>
    </source>
</evidence>
<dbReference type="PROSITE" id="PS00297">
    <property type="entry name" value="HSP70_1"/>
    <property type="match status" value="1"/>
</dbReference>
<evidence type="ECO:0000256" key="4">
    <source>
        <dbReference type="ARBA" id="ARBA00023186"/>
    </source>
</evidence>
<reference evidence="7" key="2">
    <citation type="submission" date="2015-01" db="EMBL/GenBank/DDBJ databases">
        <title>Evolutionary Origins and Diversification of the Mycorrhizal Mutualists.</title>
        <authorList>
            <consortium name="DOE Joint Genome Institute"/>
            <consortium name="Mycorrhizal Genomics Consortium"/>
            <person name="Kohler A."/>
            <person name="Kuo A."/>
            <person name="Nagy L.G."/>
            <person name="Floudas D."/>
            <person name="Copeland A."/>
            <person name="Barry K.W."/>
            <person name="Cichocki N."/>
            <person name="Veneault-Fourrey C."/>
            <person name="LaButti K."/>
            <person name="Lindquist E.A."/>
            <person name="Lipzen A."/>
            <person name="Lundell T."/>
            <person name="Morin E."/>
            <person name="Murat C."/>
            <person name="Riley R."/>
            <person name="Ohm R."/>
            <person name="Sun H."/>
            <person name="Tunlid A."/>
            <person name="Henrissat B."/>
            <person name="Grigoriev I.V."/>
            <person name="Hibbett D.S."/>
            <person name="Martin F."/>
        </authorList>
    </citation>
    <scope>NUCLEOTIDE SEQUENCE [LARGE SCALE GENOMIC DNA]</scope>
    <source>
        <strain evidence="7">Foug A</strain>
    </source>
</reference>
<dbReference type="Gene3D" id="3.90.640.10">
    <property type="entry name" value="Actin, Chain A, domain 4"/>
    <property type="match status" value="1"/>
</dbReference>
<name>A0A0C3DTX6_9AGAM</name>
<dbReference type="EC" id="3.6.4.10" evidence="1"/>
<dbReference type="AlphaFoldDB" id="A0A0C3DTX6"/>
<dbReference type="FunFam" id="3.90.640.10:FF:000003">
    <property type="entry name" value="Molecular chaperone DnaK"/>
    <property type="match status" value="1"/>
</dbReference>
<protein>
    <recommendedName>
        <fullName evidence="1">non-chaperonin molecular chaperone ATPase</fullName>
        <ecNumber evidence="1">3.6.4.10</ecNumber>
    </recommendedName>
</protein>
<keyword evidence="7" id="KW-1185">Reference proteome</keyword>
<dbReference type="SUPFAM" id="SSF53067">
    <property type="entry name" value="Actin-like ATPase domain"/>
    <property type="match status" value="2"/>
</dbReference>
<dbReference type="InterPro" id="IPR018181">
    <property type="entry name" value="Heat_shock_70_CS"/>
</dbReference>
<accession>A0A0C3DTX6</accession>
<evidence type="ECO:0000313" key="6">
    <source>
        <dbReference type="EMBL" id="KIM64085.1"/>
    </source>
</evidence>
<dbReference type="FunFam" id="3.30.30.30:FF:000005">
    <property type="entry name" value="Heat shock protein ssb1"/>
    <property type="match status" value="1"/>
</dbReference>
<evidence type="ECO:0000256" key="2">
    <source>
        <dbReference type="ARBA" id="ARBA00022741"/>
    </source>
</evidence>
<dbReference type="Pfam" id="PF00012">
    <property type="entry name" value="HSP70"/>
    <property type="match status" value="1"/>
</dbReference>
<dbReference type="GO" id="GO:0005524">
    <property type="term" value="F:ATP binding"/>
    <property type="evidence" value="ECO:0007669"/>
    <property type="project" value="UniProtKB-KW"/>
</dbReference>
<dbReference type="PANTHER" id="PTHR19375">
    <property type="entry name" value="HEAT SHOCK PROTEIN 70KDA"/>
    <property type="match status" value="1"/>
</dbReference>
<reference evidence="6 7" key="1">
    <citation type="submission" date="2014-04" db="EMBL/GenBank/DDBJ databases">
        <authorList>
            <consortium name="DOE Joint Genome Institute"/>
            <person name="Kuo A."/>
            <person name="Kohler A."/>
            <person name="Nagy L.G."/>
            <person name="Floudas D."/>
            <person name="Copeland A."/>
            <person name="Barry K.W."/>
            <person name="Cichocki N."/>
            <person name="Veneault-Fourrey C."/>
            <person name="LaButti K."/>
            <person name="Lindquist E.A."/>
            <person name="Lipzen A."/>
            <person name="Lundell T."/>
            <person name="Morin E."/>
            <person name="Murat C."/>
            <person name="Sun H."/>
            <person name="Tunlid A."/>
            <person name="Henrissat B."/>
            <person name="Grigoriev I.V."/>
            <person name="Hibbett D.S."/>
            <person name="Martin F."/>
            <person name="Nordberg H.P."/>
            <person name="Cantor M.N."/>
            <person name="Hua S.X."/>
        </authorList>
    </citation>
    <scope>NUCLEOTIDE SEQUENCE [LARGE SCALE GENOMIC DNA]</scope>
    <source>
        <strain evidence="6 7">Foug A</strain>
    </source>
</reference>
<dbReference type="STRING" id="1036808.A0A0C3DTX6"/>
<keyword evidence="4" id="KW-0143">Chaperone</keyword>
<dbReference type="InParanoid" id="A0A0C3DTX6"/>
<dbReference type="GO" id="GO:0140662">
    <property type="term" value="F:ATP-dependent protein folding chaperone"/>
    <property type="evidence" value="ECO:0007669"/>
    <property type="project" value="InterPro"/>
</dbReference>
<dbReference type="HOGENOM" id="CLU_005965_0_2_1"/>
<evidence type="ECO:0000256" key="3">
    <source>
        <dbReference type="ARBA" id="ARBA00022840"/>
    </source>
</evidence>
<comment type="catalytic activity">
    <reaction evidence="5">
        <text>ATP + H2O = ADP + phosphate + H(+)</text>
        <dbReference type="Rhea" id="RHEA:13065"/>
        <dbReference type="ChEBI" id="CHEBI:15377"/>
        <dbReference type="ChEBI" id="CHEBI:15378"/>
        <dbReference type="ChEBI" id="CHEBI:30616"/>
        <dbReference type="ChEBI" id="CHEBI:43474"/>
        <dbReference type="ChEBI" id="CHEBI:456216"/>
        <dbReference type="EC" id="3.6.4.10"/>
    </reaction>
</comment>